<evidence type="ECO:0000256" key="4">
    <source>
        <dbReference type="ARBA" id="ARBA00022741"/>
    </source>
</evidence>
<dbReference type="GO" id="GO:0003677">
    <property type="term" value="F:DNA binding"/>
    <property type="evidence" value="ECO:0007669"/>
    <property type="project" value="InterPro"/>
</dbReference>
<comment type="similarity">
    <text evidence="1">Belongs to the ATP-dependent DNA ligase family.</text>
</comment>
<dbReference type="EMBL" id="KZ819334">
    <property type="protein sequence ID" value="PWN18763.1"/>
    <property type="molecule type" value="Genomic_DNA"/>
</dbReference>
<dbReference type="InterPro" id="IPR050191">
    <property type="entry name" value="ATP-dep_DNA_ligase"/>
</dbReference>
<dbReference type="InterPro" id="IPR012309">
    <property type="entry name" value="DNA_ligase_ATP-dep_C"/>
</dbReference>
<dbReference type="CDD" id="cd07969">
    <property type="entry name" value="OBF_DNA_ligase_I"/>
    <property type="match status" value="1"/>
</dbReference>
<dbReference type="SUPFAM" id="SSF56091">
    <property type="entry name" value="DNA ligase/mRNA capping enzyme, catalytic domain"/>
    <property type="match status" value="1"/>
</dbReference>
<feature type="region of interest" description="Disordered" evidence="6">
    <location>
        <begin position="95"/>
        <end position="166"/>
    </location>
</feature>
<evidence type="ECO:0000256" key="2">
    <source>
        <dbReference type="ARBA" id="ARBA00022598"/>
    </source>
</evidence>
<dbReference type="GO" id="GO:0006310">
    <property type="term" value="P:DNA recombination"/>
    <property type="evidence" value="ECO:0007669"/>
    <property type="project" value="InterPro"/>
</dbReference>
<dbReference type="RefSeq" id="XP_025345923.1">
    <property type="nucleotide sequence ID" value="XM_025490457.1"/>
</dbReference>
<name>A0A316U328_9BASI</name>
<evidence type="ECO:0000256" key="1">
    <source>
        <dbReference type="ARBA" id="ARBA00007572"/>
    </source>
</evidence>
<evidence type="ECO:0000256" key="6">
    <source>
        <dbReference type="SAM" id="MobiDB-lite"/>
    </source>
</evidence>
<dbReference type="GO" id="GO:0006281">
    <property type="term" value="P:DNA repair"/>
    <property type="evidence" value="ECO:0007669"/>
    <property type="project" value="InterPro"/>
</dbReference>
<evidence type="ECO:0000313" key="8">
    <source>
        <dbReference type="EMBL" id="PWN18763.1"/>
    </source>
</evidence>
<reference evidence="8 9" key="1">
    <citation type="journal article" date="2018" name="Mol. Biol. Evol.">
        <title>Broad Genomic Sampling Reveals a Smut Pathogenic Ancestry of the Fungal Clade Ustilaginomycotina.</title>
        <authorList>
            <person name="Kijpornyongpan T."/>
            <person name="Mondo S.J."/>
            <person name="Barry K."/>
            <person name="Sandor L."/>
            <person name="Lee J."/>
            <person name="Lipzen A."/>
            <person name="Pangilinan J."/>
            <person name="LaButti K."/>
            <person name="Hainaut M."/>
            <person name="Henrissat B."/>
            <person name="Grigoriev I.V."/>
            <person name="Spatafora J.W."/>
            <person name="Aime M.C."/>
        </authorList>
    </citation>
    <scope>NUCLEOTIDE SEQUENCE [LARGE SCALE GENOMIC DNA]</scope>
    <source>
        <strain evidence="8 9">MCA 4718</strain>
    </source>
</reference>
<dbReference type="Gene3D" id="2.40.50.140">
    <property type="entry name" value="Nucleic acid-binding proteins"/>
    <property type="match status" value="1"/>
</dbReference>
<sequence>MAPKRSSSSTPSTPSKKRKDAAGAQPSLASFLASPSKAKADREGQETGNNANGLAKESNGAHGQEDDDALFALKLAAREAGVSLGEMRRRFGLPSLPSAAATAQVKPSDRVPASKPLETKLPVHPLFQKSKPRNQEAARARSAATTPPPVEVRDAPIAGPSTPKKPSFDLHALDADINAIDLTEDVLRFDPASVSTSGWPRSASGDPTTPYALLSHAFITISSTRSRLLITTVLTNAMRIIKVHDRSSLLAAIYLVSNHIAPNYDDVQLGIGGSLVNKAIKSVTGKSAKTLKILWDQTGDPGDVAFEAKKGVDPLVKPSPITVQKLFSTLHAIAALEGSGSVNTKLGHVTKLLVASRGEETRWLVRTFQSHLRIGAVKKTLSGALARCFSLIETGEEGPGKTPNEVMVGVEERQGILANPSKPKDRQDPRRLSVIAKFAKAEKVVREVFSRHPNFTSLLEALLHEPASEGGLTHLSALVPLRIGTPISPMLGSITRSLTDVYTKLGVGTPAHRAFVSEFKYDGQRVQIHARRVAEAAVGEDGKLGEEARRVRKQVDPQGRGRWMGQRGEYFVRLFSRHLEDMSSKYPDINDLVPLLMSRTASPEYPGVEPIQSFMIDAEVVAIGADESELLPFQTLSNRSRKDVDLSNVKVKVGLFAFDLMYLDGQSLLKSSFRVRRNLLHTRFPHLSPDNPLIARFVHVKSCESNEPDEVEKFFAEARGSRCEGIMVKTLDHHWQQAPSTPPSNGHGKESPGDDAEVNGKRDRAEEVGKLEQLGDVVADDLTMEEDDEAILDAASKDKAGAPVKKGKKAKQSEEDEDASIGKGVSGRGKALLSTYEPDKRCESWLKVKKDYVDGMGDSLDLVPIAAWHGMGRKAQWWSPVLLAVYDEDTGVYSAVCKCISGFTDKEYIDIKTVRFPENNDEADSSCYSARSQVCRHEYDTGGYQPDVWFEPREVWEIRGADITISPVYPAARGLVNEERGLSIRFPRFMQRRMDKGPEQASTPGQLAK</sequence>
<dbReference type="CDD" id="cd07900">
    <property type="entry name" value="Adenylation_DNA_ligase_I_Euk"/>
    <property type="match status" value="1"/>
</dbReference>
<accession>A0A316U328</accession>
<dbReference type="InterPro" id="IPR012340">
    <property type="entry name" value="NA-bd_OB-fold"/>
</dbReference>
<feature type="region of interest" description="Disordered" evidence="6">
    <location>
        <begin position="1"/>
        <end position="65"/>
    </location>
</feature>
<keyword evidence="4" id="KW-0547">Nucleotide-binding</keyword>
<dbReference type="PROSITE" id="PS00697">
    <property type="entry name" value="DNA_LIGASE_A1"/>
    <property type="match status" value="1"/>
</dbReference>
<dbReference type="GO" id="GO:0006273">
    <property type="term" value="P:lagging strand elongation"/>
    <property type="evidence" value="ECO:0007669"/>
    <property type="project" value="TreeGrafter"/>
</dbReference>
<dbReference type="SUPFAM" id="SSF117018">
    <property type="entry name" value="ATP-dependent DNA ligase DNA-binding domain"/>
    <property type="match status" value="1"/>
</dbReference>
<keyword evidence="2 8" id="KW-0436">Ligase</keyword>
<dbReference type="InterPro" id="IPR012310">
    <property type="entry name" value="DNA_ligase_ATP-dep_cent"/>
</dbReference>
<dbReference type="Proteomes" id="UP000245942">
    <property type="component" value="Unassembled WGS sequence"/>
</dbReference>
<dbReference type="PROSITE" id="PS50160">
    <property type="entry name" value="DNA_LIGASE_A3"/>
    <property type="match status" value="1"/>
</dbReference>
<keyword evidence="3" id="KW-0235">DNA replication</keyword>
<dbReference type="STRING" id="1684307.A0A316U328"/>
<evidence type="ECO:0000313" key="9">
    <source>
        <dbReference type="Proteomes" id="UP000245942"/>
    </source>
</evidence>
<dbReference type="OrthoDB" id="206088at2759"/>
<dbReference type="SUPFAM" id="SSF50249">
    <property type="entry name" value="Nucleic acid-binding proteins"/>
    <property type="match status" value="1"/>
</dbReference>
<organism evidence="8 9">
    <name type="scientific">Pseudomicrostroma glucosiphilum</name>
    <dbReference type="NCBI Taxonomy" id="1684307"/>
    <lineage>
        <taxon>Eukaryota</taxon>
        <taxon>Fungi</taxon>
        <taxon>Dikarya</taxon>
        <taxon>Basidiomycota</taxon>
        <taxon>Ustilaginomycotina</taxon>
        <taxon>Exobasidiomycetes</taxon>
        <taxon>Microstromatales</taxon>
        <taxon>Microstromatales incertae sedis</taxon>
        <taxon>Pseudomicrostroma</taxon>
    </lineage>
</organism>
<dbReference type="Pfam" id="PF04675">
    <property type="entry name" value="DNA_ligase_A_N"/>
    <property type="match status" value="1"/>
</dbReference>
<dbReference type="GO" id="GO:0005634">
    <property type="term" value="C:nucleus"/>
    <property type="evidence" value="ECO:0007669"/>
    <property type="project" value="TreeGrafter"/>
</dbReference>
<dbReference type="Gene3D" id="3.30.470.30">
    <property type="entry name" value="DNA ligase/mRNA capping enzyme"/>
    <property type="match status" value="1"/>
</dbReference>
<feature type="compositionally biased region" description="Low complexity" evidence="6">
    <location>
        <begin position="1"/>
        <end position="14"/>
    </location>
</feature>
<keyword evidence="9" id="KW-1185">Reference proteome</keyword>
<feature type="region of interest" description="Disordered" evidence="6">
    <location>
        <begin position="736"/>
        <end position="782"/>
    </location>
</feature>
<dbReference type="AlphaFoldDB" id="A0A316U328"/>
<feature type="region of interest" description="Disordered" evidence="6">
    <location>
        <begin position="794"/>
        <end position="824"/>
    </location>
</feature>
<dbReference type="Pfam" id="PF04679">
    <property type="entry name" value="DNA_ligase_A_C"/>
    <property type="match status" value="1"/>
</dbReference>
<dbReference type="GeneID" id="37012191"/>
<evidence type="ECO:0000259" key="7">
    <source>
        <dbReference type="PROSITE" id="PS50160"/>
    </source>
</evidence>
<protein>
    <submittedName>
        <fullName evidence="8">ATP-dependent DNA ligase</fullName>
    </submittedName>
</protein>
<keyword evidence="5" id="KW-0067">ATP-binding</keyword>
<dbReference type="Gene3D" id="3.30.1490.70">
    <property type="match status" value="1"/>
</dbReference>
<proteinExistence type="inferred from homology"/>
<gene>
    <name evidence="8" type="ORF">BCV69DRAFT_252073</name>
</gene>
<evidence type="ECO:0000256" key="5">
    <source>
        <dbReference type="ARBA" id="ARBA00022840"/>
    </source>
</evidence>
<evidence type="ECO:0000256" key="3">
    <source>
        <dbReference type="ARBA" id="ARBA00022705"/>
    </source>
</evidence>
<dbReference type="PANTHER" id="PTHR45674:SF9">
    <property type="entry name" value="DNA LIGASE 3"/>
    <property type="match status" value="1"/>
</dbReference>
<dbReference type="Pfam" id="PF01068">
    <property type="entry name" value="DNA_ligase_A_M"/>
    <property type="match status" value="1"/>
</dbReference>
<dbReference type="InterPro" id="IPR036599">
    <property type="entry name" value="DNA_ligase_N_sf"/>
</dbReference>
<dbReference type="InterPro" id="IPR016059">
    <property type="entry name" value="DNA_ligase_ATP-dep_CS"/>
</dbReference>
<dbReference type="Gene3D" id="1.10.3260.10">
    <property type="entry name" value="DNA ligase, ATP-dependent, N-terminal domain"/>
    <property type="match status" value="1"/>
</dbReference>
<feature type="compositionally biased region" description="Basic and acidic residues" evidence="6">
    <location>
        <begin position="747"/>
        <end position="770"/>
    </location>
</feature>
<dbReference type="GO" id="GO:0003910">
    <property type="term" value="F:DNA ligase (ATP) activity"/>
    <property type="evidence" value="ECO:0007669"/>
    <property type="project" value="InterPro"/>
</dbReference>
<dbReference type="PANTHER" id="PTHR45674">
    <property type="entry name" value="DNA LIGASE 1/3 FAMILY MEMBER"/>
    <property type="match status" value="1"/>
</dbReference>
<feature type="domain" description="ATP-dependent DNA ligase family profile" evidence="7">
    <location>
        <begin position="646"/>
        <end position="887"/>
    </location>
</feature>
<dbReference type="InterPro" id="IPR012308">
    <property type="entry name" value="DNA_ligase_ATP-dep_N"/>
</dbReference>
<dbReference type="GO" id="GO:0005524">
    <property type="term" value="F:ATP binding"/>
    <property type="evidence" value="ECO:0007669"/>
    <property type="project" value="UniProtKB-KW"/>
</dbReference>